<keyword evidence="2" id="KW-1185">Reference proteome</keyword>
<dbReference type="Proteomes" id="UP000887572">
    <property type="component" value="Unplaced"/>
</dbReference>
<evidence type="ECO:0000256" key="1">
    <source>
        <dbReference type="SAM" id="MobiDB-lite"/>
    </source>
</evidence>
<feature type="region of interest" description="Disordered" evidence="1">
    <location>
        <begin position="1"/>
        <end position="34"/>
    </location>
</feature>
<organism evidence="2 3">
    <name type="scientific">Globodera rostochiensis</name>
    <name type="common">Golden nematode worm</name>
    <name type="synonym">Heterodera rostochiensis</name>
    <dbReference type="NCBI Taxonomy" id="31243"/>
    <lineage>
        <taxon>Eukaryota</taxon>
        <taxon>Metazoa</taxon>
        <taxon>Ecdysozoa</taxon>
        <taxon>Nematoda</taxon>
        <taxon>Chromadorea</taxon>
        <taxon>Rhabditida</taxon>
        <taxon>Tylenchina</taxon>
        <taxon>Tylenchomorpha</taxon>
        <taxon>Tylenchoidea</taxon>
        <taxon>Heteroderidae</taxon>
        <taxon>Heteroderinae</taxon>
        <taxon>Globodera</taxon>
    </lineage>
</organism>
<dbReference type="WBParaSite" id="Gr19_v10_g16859.t1">
    <property type="protein sequence ID" value="Gr19_v10_g16859.t1"/>
    <property type="gene ID" value="Gr19_v10_g16859"/>
</dbReference>
<proteinExistence type="predicted"/>
<sequence>MRPGRGLRVEEMTRPEKGRGAGSGGGNAGEAQQQCVRRFHPKCQRRMRFHFSRGPPLLSPLRFLTTSACALRAPSSRAPWQFLRWDARLARWPLLSPLGSEVDYAFACVPGGGGDGGGTHSTSAVGDLPPI</sequence>
<evidence type="ECO:0000313" key="2">
    <source>
        <dbReference type="Proteomes" id="UP000887572"/>
    </source>
</evidence>
<accession>A0A914HI70</accession>
<feature type="compositionally biased region" description="Basic and acidic residues" evidence="1">
    <location>
        <begin position="7"/>
        <end position="19"/>
    </location>
</feature>
<protein>
    <submittedName>
        <fullName evidence="3">Uncharacterized protein</fullName>
    </submittedName>
</protein>
<dbReference type="AlphaFoldDB" id="A0A914HI70"/>
<reference evidence="3" key="1">
    <citation type="submission" date="2022-11" db="UniProtKB">
        <authorList>
            <consortium name="WormBaseParasite"/>
        </authorList>
    </citation>
    <scope>IDENTIFICATION</scope>
</reference>
<evidence type="ECO:0000313" key="3">
    <source>
        <dbReference type="WBParaSite" id="Gr19_v10_g16859.t1"/>
    </source>
</evidence>
<name>A0A914HI70_GLORO</name>